<dbReference type="CDD" id="cd00082">
    <property type="entry name" value="HisKA"/>
    <property type="match status" value="1"/>
</dbReference>
<protein>
    <recommendedName>
        <fullName evidence="2">histidine kinase</fullName>
        <ecNumber evidence="2">2.7.13.3</ecNumber>
    </recommendedName>
</protein>
<name>A0A533Q8U6_9BACT</name>
<evidence type="ECO:0000256" key="4">
    <source>
        <dbReference type="ARBA" id="ARBA00022679"/>
    </source>
</evidence>
<proteinExistence type="predicted"/>
<dbReference type="InterPro" id="IPR004358">
    <property type="entry name" value="Sig_transdc_His_kin-like_C"/>
</dbReference>
<evidence type="ECO:0000256" key="7">
    <source>
        <dbReference type="ARBA" id="ARBA00022840"/>
    </source>
</evidence>
<dbReference type="SUPFAM" id="SSF47384">
    <property type="entry name" value="Homodimeric domain of signal transducing histidine kinase"/>
    <property type="match status" value="1"/>
</dbReference>
<dbReference type="InterPro" id="IPR035965">
    <property type="entry name" value="PAS-like_dom_sf"/>
</dbReference>
<dbReference type="PANTHER" id="PTHR43065">
    <property type="entry name" value="SENSOR HISTIDINE KINASE"/>
    <property type="match status" value="1"/>
</dbReference>
<evidence type="ECO:0000256" key="6">
    <source>
        <dbReference type="ARBA" id="ARBA00022777"/>
    </source>
</evidence>
<dbReference type="PROSITE" id="PS50109">
    <property type="entry name" value="HIS_KIN"/>
    <property type="match status" value="1"/>
</dbReference>
<dbReference type="Gene3D" id="1.10.287.130">
    <property type="match status" value="1"/>
</dbReference>
<feature type="domain" description="Histidine kinase" evidence="9">
    <location>
        <begin position="175"/>
        <end position="397"/>
    </location>
</feature>
<dbReference type="InterPro" id="IPR036097">
    <property type="entry name" value="HisK_dim/P_sf"/>
</dbReference>
<evidence type="ECO:0000259" key="9">
    <source>
        <dbReference type="PROSITE" id="PS50109"/>
    </source>
</evidence>
<evidence type="ECO:0000259" key="11">
    <source>
        <dbReference type="PROSITE" id="PS50113"/>
    </source>
</evidence>
<dbReference type="SUPFAM" id="SSF55874">
    <property type="entry name" value="ATPase domain of HSP90 chaperone/DNA topoisomerase II/histidine kinase"/>
    <property type="match status" value="1"/>
</dbReference>
<keyword evidence="6" id="KW-0418">Kinase</keyword>
<dbReference type="EMBL" id="SULG01000064">
    <property type="protein sequence ID" value="TLD41066.1"/>
    <property type="molecule type" value="Genomic_DNA"/>
</dbReference>
<keyword evidence="4" id="KW-0808">Transferase</keyword>
<dbReference type="SMART" id="SM00387">
    <property type="entry name" value="HATPase_c"/>
    <property type="match status" value="1"/>
</dbReference>
<dbReference type="InterPro" id="IPR003594">
    <property type="entry name" value="HATPase_dom"/>
</dbReference>
<dbReference type="Gene3D" id="3.30.565.10">
    <property type="entry name" value="Histidine kinase-like ATPase, C-terminal domain"/>
    <property type="match status" value="1"/>
</dbReference>
<dbReference type="CDD" id="cd00130">
    <property type="entry name" value="PAS"/>
    <property type="match status" value="1"/>
</dbReference>
<evidence type="ECO:0000256" key="2">
    <source>
        <dbReference type="ARBA" id="ARBA00012438"/>
    </source>
</evidence>
<accession>A0A533Q8U6</accession>
<dbReference type="InterPro" id="IPR000700">
    <property type="entry name" value="PAS-assoc_C"/>
</dbReference>
<keyword evidence="8" id="KW-0902">Two-component regulatory system</keyword>
<dbReference type="InterPro" id="IPR036890">
    <property type="entry name" value="HATPase_C_sf"/>
</dbReference>
<evidence type="ECO:0000256" key="8">
    <source>
        <dbReference type="ARBA" id="ARBA00023012"/>
    </source>
</evidence>
<dbReference type="Proteomes" id="UP000319783">
    <property type="component" value="Unassembled WGS sequence"/>
</dbReference>
<evidence type="ECO:0000313" key="12">
    <source>
        <dbReference type="EMBL" id="TLD41066.1"/>
    </source>
</evidence>
<dbReference type="PRINTS" id="PR00344">
    <property type="entry name" value="BCTRLSENSOR"/>
</dbReference>
<sequence length="399" mass="45166">MKEFKEISQIRKGSVVGFWSIVRNIIRRKRAKKTLRASESKYRLLFESLPQRIFSKDKNFVYMSCNENLARDLHIKPDEITGKTDYDFFPKELAEKYRTEDKRVIESGQTDDREEKYIIDGQELIVRMVRTPIKDEMGNVLGILGTFLDITEKITLQRDAERSRHLASLGELAAGVAHEINNPITGVINCAQILFNKSSEGSKERDIAGRIIKEANRIANITSSLLSFARFGDSKEKKSIVSIREIVANTFVLIKAQLRKEGITIKLNISPKLPQIIAHPQQVQQVFLNAISNARYALNQKYPEAHENKILEIIGEEAMIANRPAVKITFYDHGTGIPAGIRDRVVEPFYTTKPRSKGTGLGLSISYNIIRDHDGRLIIDSAEGVFTKVIIVLPAFKPT</sequence>
<gene>
    <name evidence="12" type="ORF">JETT_2675</name>
</gene>
<dbReference type="NCBIfam" id="TIGR00229">
    <property type="entry name" value="sensory_box"/>
    <property type="match status" value="1"/>
</dbReference>
<dbReference type="GO" id="GO:0005524">
    <property type="term" value="F:ATP binding"/>
    <property type="evidence" value="ECO:0007669"/>
    <property type="project" value="UniProtKB-KW"/>
</dbReference>
<dbReference type="GO" id="GO:0000155">
    <property type="term" value="F:phosphorelay sensor kinase activity"/>
    <property type="evidence" value="ECO:0007669"/>
    <property type="project" value="InterPro"/>
</dbReference>
<dbReference type="Pfam" id="PF00512">
    <property type="entry name" value="HisKA"/>
    <property type="match status" value="1"/>
</dbReference>
<dbReference type="Gene3D" id="3.30.450.20">
    <property type="entry name" value="PAS domain"/>
    <property type="match status" value="1"/>
</dbReference>
<keyword evidence="7" id="KW-0067">ATP-binding</keyword>
<dbReference type="PROSITE" id="PS50112">
    <property type="entry name" value="PAS"/>
    <property type="match status" value="1"/>
</dbReference>
<feature type="domain" description="PAC" evidence="11">
    <location>
        <begin position="108"/>
        <end position="162"/>
    </location>
</feature>
<comment type="catalytic activity">
    <reaction evidence="1">
        <text>ATP + protein L-histidine = ADP + protein N-phospho-L-histidine.</text>
        <dbReference type="EC" id="2.7.13.3"/>
    </reaction>
</comment>
<dbReference type="PROSITE" id="PS50113">
    <property type="entry name" value="PAC"/>
    <property type="match status" value="1"/>
</dbReference>
<dbReference type="InterPro" id="IPR000014">
    <property type="entry name" value="PAS"/>
</dbReference>
<reference evidence="12 13" key="1">
    <citation type="submission" date="2019-04" db="EMBL/GenBank/DDBJ databases">
        <title>Genome of a novel bacterium Candidatus Jettenia ecosi reconstructed from metagenome of an anammox bioreactor.</title>
        <authorList>
            <person name="Mardanov A.V."/>
            <person name="Beletsky A.V."/>
            <person name="Ravin N.V."/>
            <person name="Botchkova E.A."/>
            <person name="Litti Y.V."/>
            <person name="Nozhevnikova A.N."/>
        </authorList>
    </citation>
    <scope>NUCLEOTIDE SEQUENCE [LARGE SCALE GENOMIC DNA]</scope>
    <source>
        <strain evidence="12">J2</strain>
    </source>
</reference>
<dbReference type="InterPro" id="IPR003661">
    <property type="entry name" value="HisK_dim/P_dom"/>
</dbReference>
<dbReference type="Pfam" id="PF08448">
    <property type="entry name" value="PAS_4"/>
    <property type="match status" value="1"/>
</dbReference>
<dbReference type="SMART" id="SM00388">
    <property type="entry name" value="HisKA"/>
    <property type="match status" value="1"/>
</dbReference>
<comment type="caution">
    <text evidence="12">The sequence shown here is derived from an EMBL/GenBank/DDBJ whole genome shotgun (WGS) entry which is preliminary data.</text>
</comment>
<dbReference type="AlphaFoldDB" id="A0A533Q8U6"/>
<keyword evidence="3" id="KW-0597">Phosphoprotein</keyword>
<keyword evidence="5" id="KW-0547">Nucleotide-binding</keyword>
<dbReference type="PANTHER" id="PTHR43065:SF10">
    <property type="entry name" value="PEROXIDE STRESS-ACTIVATED HISTIDINE KINASE MAK3"/>
    <property type="match status" value="1"/>
</dbReference>
<dbReference type="Pfam" id="PF02518">
    <property type="entry name" value="HATPase_c"/>
    <property type="match status" value="1"/>
</dbReference>
<evidence type="ECO:0000313" key="13">
    <source>
        <dbReference type="Proteomes" id="UP000319783"/>
    </source>
</evidence>
<dbReference type="InterPro" id="IPR005467">
    <property type="entry name" value="His_kinase_dom"/>
</dbReference>
<evidence type="ECO:0000256" key="1">
    <source>
        <dbReference type="ARBA" id="ARBA00000085"/>
    </source>
</evidence>
<organism evidence="12 13">
    <name type="scientific">Candidatus Jettenia ecosi</name>
    <dbReference type="NCBI Taxonomy" id="2494326"/>
    <lineage>
        <taxon>Bacteria</taxon>
        <taxon>Pseudomonadati</taxon>
        <taxon>Planctomycetota</taxon>
        <taxon>Candidatus Brocadiia</taxon>
        <taxon>Candidatus Brocadiales</taxon>
        <taxon>Candidatus Brocadiaceae</taxon>
        <taxon>Candidatus Jettenia</taxon>
    </lineage>
</organism>
<evidence type="ECO:0000259" key="10">
    <source>
        <dbReference type="PROSITE" id="PS50112"/>
    </source>
</evidence>
<dbReference type="InterPro" id="IPR013656">
    <property type="entry name" value="PAS_4"/>
</dbReference>
<feature type="domain" description="PAS" evidence="10">
    <location>
        <begin position="38"/>
        <end position="108"/>
    </location>
</feature>
<evidence type="ECO:0000256" key="5">
    <source>
        <dbReference type="ARBA" id="ARBA00022741"/>
    </source>
</evidence>
<dbReference type="EC" id="2.7.13.3" evidence="2"/>
<evidence type="ECO:0000256" key="3">
    <source>
        <dbReference type="ARBA" id="ARBA00022553"/>
    </source>
</evidence>
<dbReference type="SUPFAM" id="SSF55785">
    <property type="entry name" value="PYP-like sensor domain (PAS domain)"/>
    <property type="match status" value="1"/>
</dbReference>